<dbReference type="Proteomes" id="UP001500483">
    <property type="component" value="Unassembled WGS sequence"/>
</dbReference>
<gene>
    <name evidence="1" type="ORF">GCM10020366_36430</name>
</gene>
<evidence type="ECO:0000313" key="2">
    <source>
        <dbReference type="Proteomes" id="UP001500483"/>
    </source>
</evidence>
<comment type="caution">
    <text evidence="1">The sequence shown here is derived from an EMBL/GenBank/DDBJ whole genome shotgun (WGS) entry which is preliminary data.</text>
</comment>
<sequence length="91" mass="9886">MPDTIHWFQYKPGLVGETRRVTHCARDTTETRIRSWCRREFETAAVEAAAEPGATPAPSHAVPCAPCVPCLLLATAATEQPTTSALTTEHP</sequence>
<keyword evidence="2" id="KW-1185">Reference proteome</keyword>
<evidence type="ECO:0000313" key="1">
    <source>
        <dbReference type="EMBL" id="GAA3359634.1"/>
    </source>
</evidence>
<accession>A0ABP6RRY1</accession>
<protein>
    <submittedName>
        <fullName evidence="1">Uncharacterized protein</fullName>
    </submittedName>
</protein>
<dbReference type="RefSeq" id="WP_344928098.1">
    <property type="nucleotide sequence ID" value="NZ_BAAAYK010000038.1"/>
</dbReference>
<reference evidence="2" key="1">
    <citation type="journal article" date="2019" name="Int. J. Syst. Evol. Microbiol.">
        <title>The Global Catalogue of Microorganisms (GCM) 10K type strain sequencing project: providing services to taxonomists for standard genome sequencing and annotation.</title>
        <authorList>
            <consortium name="The Broad Institute Genomics Platform"/>
            <consortium name="The Broad Institute Genome Sequencing Center for Infectious Disease"/>
            <person name="Wu L."/>
            <person name="Ma J."/>
        </authorList>
    </citation>
    <scope>NUCLEOTIDE SEQUENCE [LARGE SCALE GENOMIC DNA]</scope>
    <source>
        <strain evidence="2">JCM 9687</strain>
    </source>
</reference>
<name>A0ABP6RRY1_9PSEU</name>
<organism evidence="1 2">
    <name type="scientific">Saccharopolyspora gregorii</name>
    <dbReference type="NCBI Taxonomy" id="33914"/>
    <lineage>
        <taxon>Bacteria</taxon>
        <taxon>Bacillati</taxon>
        <taxon>Actinomycetota</taxon>
        <taxon>Actinomycetes</taxon>
        <taxon>Pseudonocardiales</taxon>
        <taxon>Pseudonocardiaceae</taxon>
        <taxon>Saccharopolyspora</taxon>
    </lineage>
</organism>
<dbReference type="EMBL" id="BAAAYK010000038">
    <property type="protein sequence ID" value="GAA3359634.1"/>
    <property type="molecule type" value="Genomic_DNA"/>
</dbReference>
<proteinExistence type="predicted"/>